<protein>
    <submittedName>
        <fullName evidence="1">Uncharacterized protein</fullName>
    </submittedName>
</protein>
<sequence>MLYSDGDLGLSLPQHCRCENLRKLTATALLCFACLSLTNLRILRQPFGFPVFRIFLDLTACLMLNIDDSFLSISSFA</sequence>
<dbReference type="EMBL" id="JAIQCV010000007">
    <property type="protein sequence ID" value="KAH1080993.1"/>
    <property type="molecule type" value="Genomic_DNA"/>
</dbReference>
<dbReference type="Proteomes" id="UP000828251">
    <property type="component" value="Unassembled WGS sequence"/>
</dbReference>
<gene>
    <name evidence="1" type="ORF">J1N35_020754</name>
</gene>
<evidence type="ECO:0000313" key="1">
    <source>
        <dbReference type="EMBL" id="KAH1080993.1"/>
    </source>
</evidence>
<proteinExistence type="predicted"/>
<name>A0A9D4A0P2_9ROSI</name>
<evidence type="ECO:0000313" key="2">
    <source>
        <dbReference type="Proteomes" id="UP000828251"/>
    </source>
</evidence>
<organism evidence="1 2">
    <name type="scientific">Gossypium stocksii</name>
    <dbReference type="NCBI Taxonomy" id="47602"/>
    <lineage>
        <taxon>Eukaryota</taxon>
        <taxon>Viridiplantae</taxon>
        <taxon>Streptophyta</taxon>
        <taxon>Embryophyta</taxon>
        <taxon>Tracheophyta</taxon>
        <taxon>Spermatophyta</taxon>
        <taxon>Magnoliopsida</taxon>
        <taxon>eudicotyledons</taxon>
        <taxon>Gunneridae</taxon>
        <taxon>Pentapetalae</taxon>
        <taxon>rosids</taxon>
        <taxon>malvids</taxon>
        <taxon>Malvales</taxon>
        <taxon>Malvaceae</taxon>
        <taxon>Malvoideae</taxon>
        <taxon>Gossypium</taxon>
    </lineage>
</organism>
<comment type="caution">
    <text evidence="1">The sequence shown here is derived from an EMBL/GenBank/DDBJ whole genome shotgun (WGS) entry which is preliminary data.</text>
</comment>
<keyword evidence="2" id="KW-1185">Reference proteome</keyword>
<dbReference type="AlphaFoldDB" id="A0A9D4A0P2"/>
<accession>A0A9D4A0P2</accession>
<reference evidence="1 2" key="1">
    <citation type="journal article" date="2021" name="Plant Biotechnol. J.">
        <title>Multi-omics assisted identification of the key and species-specific regulatory components of drought-tolerant mechanisms in Gossypium stocksii.</title>
        <authorList>
            <person name="Yu D."/>
            <person name="Ke L."/>
            <person name="Zhang D."/>
            <person name="Wu Y."/>
            <person name="Sun Y."/>
            <person name="Mei J."/>
            <person name="Sun J."/>
            <person name="Sun Y."/>
        </authorList>
    </citation>
    <scope>NUCLEOTIDE SEQUENCE [LARGE SCALE GENOMIC DNA]</scope>
    <source>
        <strain evidence="2">cv. E1</strain>
        <tissue evidence="1">Leaf</tissue>
    </source>
</reference>